<dbReference type="AlphaFoldDB" id="A0A0D7AP24"/>
<accession>A0A0D7AP24</accession>
<dbReference type="Proteomes" id="UP000054144">
    <property type="component" value="Unassembled WGS sequence"/>
</dbReference>
<gene>
    <name evidence="1" type="ORF">FISHEDRAFT_55046</name>
</gene>
<dbReference type="OrthoDB" id="3531694at2759"/>
<protein>
    <submittedName>
        <fullName evidence="1">Uncharacterized protein</fullName>
    </submittedName>
</protein>
<organism evidence="1 2">
    <name type="scientific">Fistulina hepatica ATCC 64428</name>
    <dbReference type="NCBI Taxonomy" id="1128425"/>
    <lineage>
        <taxon>Eukaryota</taxon>
        <taxon>Fungi</taxon>
        <taxon>Dikarya</taxon>
        <taxon>Basidiomycota</taxon>
        <taxon>Agaricomycotina</taxon>
        <taxon>Agaricomycetes</taxon>
        <taxon>Agaricomycetidae</taxon>
        <taxon>Agaricales</taxon>
        <taxon>Fistulinaceae</taxon>
        <taxon>Fistulina</taxon>
    </lineage>
</organism>
<sequence length="117" mass="12867">MAFRATAQRLIQYIGSVTLDSLPSPGWRNTVHGVVKGEETSDPRIKKAKIKGSVPHKSSTDPSDPKLVISVQLLTMNEHRIKTIHIHEDESANKYCCAPIVSFLVLNDSVEIDKGSS</sequence>
<proteinExistence type="predicted"/>
<evidence type="ECO:0000313" key="2">
    <source>
        <dbReference type="Proteomes" id="UP000054144"/>
    </source>
</evidence>
<keyword evidence="2" id="KW-1185">Reference proteome</keyword>
<dbReference type="EMBL" id="KN881603">
    <property type="protein sequence ID" value="KIY53610.1"/>
    <property type="molecule type" value="Genomic_DNA"/>
</dbReference>
<name>A0A0D7AP24_9AGAR</name>
<reference evidence="1 2" key="1">
    <citation type="journal article" date="2015" name="Fungal Genet. Biol.">
        <title>Evolution of novel wood decay mechanisms in Agaricales revealed by the genome sequences of Fistulina hepatica and Cylindrobasidium torrendii.</title>
        <authorList>
            <person name="Floudas D."/>
            <person name="Held B.W."/>
            <person name="Riley R."/>
            <person name="Nagy L.G."/>
            <person name="Koehler G."/>
            <person name="Ransdell A.S."/>
            <person name="Younus H."/>
            <person name="Chow J."/>
            <person name="Chiniquy J."/>
            <person name="Lipzen A."/>
            <person name="Tritt A."/>
            <person name="Sun H."/>
            <person name="Haridas S."/>
            <person name="LaButti K."/>
            <person name="Ohm R.A."/>
            <person name="Kues U."/>
            <person name="Blanchette R.A."/>
            <person name="Grigoriev I.V."/>
            <person name="Minto R.E."/>
            <person name="Hibbett D.S."/>
        </authorList>
    </citation>
    <scope>NUCLEOTIDE SEQUENCE [LARGE SCALE GENOMIC DNA]</scope>
    <source>
        <strain evidence="1 2">ATCC 64428</strain>
    </source>
</reference>
<evidence type="ECO:0000313" key="1">
    <source>
        <dbReference type="EMBL" id="KIY53610.1"/>
    </source>
</evidence>